<keyword evidence="5" id="KW-1185">Reference proteome</keyword>
<keyword evidence="1" id="KW-0862">Zinc</keyword>
<dbReference type="SMART" id="SM00355">
    <property type="entry name" value="ZnF_C2H2"/>
    <property type="match status" value="2"/>
</dbReference>
<dbReference type="PROSITE" id="PS50157">
    <property type="entry name" value="ZINC_FINGER_C2H2_2"/>
    <property type="match status" value="1"/>
</dbReference>
<dbReference type="Pfam" id="PF13894">
    <property type="entry name" value="zf-C2H2_4"/>
    <property type="match status" value="1"/>
</dbReference>
<dbReference type="PROSITE" id="PS00028">
    <property type="entry name" value="ZINC_FINGER_C2H2_1"/>
    <property type="match status" value="1"/>
</dbReference>
<sequence length="212" mass="23499">MKQVWSCPQCLDGTFPTVGFDFSSSAFICHLCGTRLESLELTEDSVDSFPSPENAGSGYNGQHAGPPNILNSRGSGYILLPPGWKHHIKLRAYPGQANHIALCGCGRSYGNMSNSANSNLVRHIRDELGAYPTPFCDTCGMVFKAPRYLDTHKKRSRKHSNVSHHGSNDMISRSGSKYECPHCKKKFPTRDELYAHLNNKHRPELQGASHRG</sequence>
<dbReference type="RefSeq" id="XP_016266428.1">
    <property type="nucleotide sequence ID" value="XM_016402531.1"/>
</dbReference>
<feature type="compositionally biased region" description="Polar residues" evidence="2">
    <location>
        <begin position="163"/>
        <end position="175"/>
    </location>
</feature>
<feature type="region of interest" description="Disordered" evidence="2">
    <location>
        <begin position="43"/>
        <end position="64"/>
    </location>
</feature>
<dbReference type="Gene3D" id="3.30.160.60">
    <property type="entry name" value="Classic Zinc Finger"/>
    <property type="match status" value="1"/>
</dbReference>
<keyword evidence="1" id="KW-0479">Metal-binding</keyword>
<feature type="region of interest" description="Disordered" evidence="2">
    <location>
        <begin position="152"/>
        <end position="177"/>
    </location>
</feature>
<name>A0A0D2C8Q6_9EURO</name>
<proteinExistence type="predicted"/>
<dbReference type="OrthoDB" id="3437960at2759"/>
<organism evidence="4 5">
    <name type="scientific">Exophiala oligosperma</name>
    <dbReference type="NCBI Taxonomy" id="215243"/>
    <lineage>
        <taxon>Eukaryota</taxon>
        <taxon>Fungi</taxon>
        <taxon>Dikarya</taxon>
        <taxon>Ascomycota</taxon>
        <taxon>Pezizomycotina</taxon>
        <taxon>Eurotiomycetes</taxon>
        <taxon>Chaetothyriomycetidae</taxon>
        <taxon>Chaetothyriales</taxon>
        <taxon>Herpotrichiellaceae</taxon>
        <taxon>Exophiala</taxon>
    </lineage>
</organism>
<evidence type="ECO:0000256" key="2">
    <source>
        <dbReference type="SAM" id="MobiDB-lite"/>
    </source>
</evidence>
<gene>
    <name evidence="4" type="ORF">PV06_01895</name>
</gene>
<dbReference type="AlphaFoldDB" id="A0A0D2C8Q6"/>
<dbReference type="SUPFAM" id="SSF57667">
    <property type="entry name" value="beta-beta-alpha zinc fingers"/>
    <property type="match status" value="1"/>
</dbReference>
<evidence type="ECO:0000259" key="3">
    <source>
        <dbReference type="PROSITE" id="PS50157"/>
    </source>
</evidence>
<dbReference type="Proteomes" id="UP000053342">
    <property type="component" value="Unassembled WGS sequence"/>
</dbReference>
<dbReference type="InterPro" id="IPR036236">
    <property type="entry name" value="Znf_C2H2_sf"/>
</dbReference>
<dbReference type="GO" id="GO:0008270">
    <property type="term" value="F:zinc ion binding"/>
    <property type="evidence" value="ECO:0007669"/>
    <property type="project" value="UniProtKB-KW"/>
</dbReference>
<protein>
    <recommendedName>
        <fullName evidence="3">C2H2-type domain-containing protein</fullName>
    </recommendedName>
</protein>
<dbReference type="GeneID" id="27353969"/>
<feature type="compositionally biased region" description="Basic residues" evidence="2">
    <location>
        <begin position="152"/>
        <end position="162"/>
    </location>
</feature>
<dbReference type="VEuPathDB" id="FungiDB:PV06_01895"/>
<evidence type="ECO:0000313" key="5">
    <source>
        <dbReference type="Proteomes" id="UP000053342"/>
    </source>
</evidence>
<dbReference type="InterPro" id="IPR013087">
    <property type="entry name" value="Znf_C2H2_type"/>
</dbReference>
<feature type="domain" description="C2H2-type" evidence="3">
    <location>
        <begin position="178"/>
        <end position="206"/>
    </location>
</feature>
<dbReference type="EMBL" id="KN847333">
    <property type="protein sequence ID" value="KIW46212.1"/>
    <property type="molecule type" value="Genomic_DNA"/>
</dbReference>
<reference evidence="4 5" key="1">
    <citation type="submission" date="2015-01" db="EMBL/GenBank/DDBJ databases">
        <title>The Genome Sequence of Exophiala oligosperma CBS72588.</title>
        <authorList>
            <consortium name="The Broad Institute Genomics Platform"/>
            <person name="Cuomo C."/>
            <person name="de Hoog S."/>
            <person name="Gorbushina A."/>
            <person name="Stielow B."/>
            <person name="Teixiera M."/>
            <person name="Abouelleil A."/>
            <person name="Chapman S.B."/>
            <person name="Priest M."/>
            <person name="Young S.K."/>
            <person name="Wortman J."/>
            <person name="Nusbaum C."/>
            <person name="Birren B."/>
        </authorList>
    </citation>
    <scope>NUCLEOTIDE SEQUENCE [LARGE SCALE GENOMIC DNA]</scope>
    <source>
        <strain evidence="4 5">CBS 72588</strain>
    </source>
</reference>
<accession>A0A0D2C8Q6</accession>
<evidence type="ECO:0000256" key="1">
    <source>
        <dbReference type="PROSITE-ProRule" id="PRU00042"/>
    </source>
</evidence>
<keyword evidence="1" id="KW-0863">Zinc-finger</keyword>
<evidence type="ECO:0000313" key="4">
    <source>
        <dbReference type="EMBL" id="KIW46212.1"/>
    </source>
</evidence>
<dbReference type="HOGENOM" id="CLU_1299720_0_0_1"/>